<proteinExistence type="predicted"/>
<dbReference type="PANTHER" id="PTHR31025">
    <property type="entry name" value="SI:CH211-196P9.1-RELATED"/>
    <property type="match status" value="1"/>
</dbReference>
<dbReference type="GeneTree" id="ENSGT01050000246411"/>
<sequence>MKLQRFKLGIYRLYSSNQIVVLHGADEDPVNISILVEGQEILPPCHSTAKACSLLMGLIYALNLAYPLALHYTFKGFQKLFLELDGFKLSAKVNNLKLNFRGFYFFFSCLFE</sequence>
<evidence type="ECO:0000313" key="1">
    <source>
        <dbReference type="Ensembl" id="ENSCVAP00000015811.1"/>
    </source>
</evidence>
<accession>A0A3Q2DAE0</accession>
<dbReference type="Proteomes" id="UP000265020">
    <property type="component" value="Unassembled WGS sequence"/>
</dbReference>
<dbReference type="Ensembl" id="ENSCVAT00000023988.1">
    <property type="protein sequence ID" value="ENSCVAP00000015811.1"/>
    <property type="gene ID" value="ENSCVAG00000018659.1"/>
</dbReference>
<dbReference type="PANTHER" id="PTHR31025:SF25">
    <property type="entry name" value="ZINC FINGER (C2H2)-60"/>
    <property type="match status" value="1"/>
</dbReference>
<protein>
    <submittedName>
        <fullName evidence="1">Uncharacterized protein</fullName>
    </submittedName>
</protein>
<keyword evidence="2" id="KW-1185">Reference proteome</keyword>
<organism evidence="1 2">
    <name type="scientific">Cyprinodon variegatus</name>
    <name type="common">Sheepshead minnow</name>
    <dbReference type="NCBI Taxonomy" id="28743"/>
    <lineage>
        <taxon>Eukaryota</taxon>
        <taxon>Metazoa</taxon>
        <taxon>Chordata</taxon>
        <taxon>Craniata</taxon>
        <taxon>Vertebrata</taxon>
        <taxon>Euteleostomi</taxon>
        <taxon>Actinopterygii</taxon>
        <taxon>Neopterygii</taxon>
        <taxon>Teleostei</taxon>
        <taxon>Neoteleostei</taxon>
        <taxon>Acanthomorphata</taxon>
        <taxon>Ovalentaria</taxon>
        <taxon>Atherinomorphae</taxon>
        <taxon>Cyprinodontiformes</taxon>
        <taxon>Cyprinodontidae</taxon>
        <taxon>Cyprinodon</taxon>
    </lineage>
</organism>
<dbReference type="AlphaFoldDB" id="A0A3Q2DAE0"/>
<name>A0A3Q2DAE0_CYPVA</name>
<evidence type="ECO:0000313" key="2">
    <source>
        <dbReference type="Proteomes" id="UP000265020"/>
    </source>
</evidence>
<reference evidence="1" key="1">
    <citation type="submission" date="2025-08" db="UniProtKB">
        <authorList>
            <consortium name="Ensembl"/>
        </authorList>
    </citation>
    <scope>IDENTIFICATION</scope>
</reference>
<dbReference type="OMA" id="EILPPCH"/>
<reference evidence="1" key="2">
    <citation type="submission" date="2025-09" db="UniProtKB">
        <authorList>
            <consortium name="Ensembl"/>
        </authorList>
    </citation>
    <scope>IDENTIFICATION</scope>
</reference>